<evidence type="ECO:0000256" key="5">
    <source>
        <dbReference type="ARBA" id="ARBA00022491"/>
    </source>
</evidence>
<comment type="cofactor">
    <cofactor evidence="12">
        <name>Mn(2+)</name>
        <dbReference type="ChEBI" id="CHEBI:29035"/>
    </cofactor>
    <cofactor evidence="12">
        <name>Fe(2+)</name>
        <dbReference type="ChEBI" id="CHEBI:29033"/>
    </cofactor>
    <text evidence="12">Binds 1 Mn(2+) or Fe(2+) ion per subunit.</text>
</comment>
<dbReference type="Gene3D" id="1.10.10.10">
    <property type="entry name" value="Winged helix-like DNA-binding domain superfamily/Winged helix DNA-binding domain"/>
    <property type="match status" value="1"/>
</dbReference>
<feature type="compositionally biased region" description="Polar residues" evidence="13">
    <location>
        <begin position="1"/>
        <end position="11"/>
    </location>
</feature>
<dbReference type="AlphaFoldDB" id="A0AAU7JTU1"/>
<organism evidence="14">
    <name type="scientific">Pedococcus sp. KACC 23699</name>
    <dbReference type="NCBI Taxonomy" id="3149228"/>
    <lineage>
        <taxon>Bacteria</taxon>
        <taxon>Bacillati</taxon>
        <taxon>Actinomycetota</taxon>
        <taxon>Actinomycetes</taxon>
        <taxon>Micrococcales</taxon>
        <taxon>Intrasporangiaceae</taxon>
        <taxon>Pedococcus</taxon>
    </lineage>
</organism>
<comment type="cofactor">
    <cofactor evidence="11">
        <name>Zn(2+)</name>
        <dbReference type="ChEBI" id="CHEBI:29105"/>
    </cofactor>
    <text evidence="11">Binds 1 zinc ion per subunit.</text>
</comment>
<dbReference type="GO" id="GO:0045892">
    <property type="term" value="P:negative regulation of DNA-templated transcription"/>
    <property type="evidence" value="ECO:0007669"/>
    <property type="project" value="TreeGrafter"/>
</dbReference>
<evidence type="ECO:0000256" key="10">
    <source>
        <dbReference type="ARBA" id="ARBA00023163"/>
    </source>
</evidence>
<evidence type="ECO:0000256" key="12">
    <source>
        <dbReference type="PIRSR" id="PIRSR602481-2"/>
    </source>
</evidence>
<evidence type="ECO:0000256" key="13">
    <source>
        <dbReference type="SAM" id="MobiDB-lite"/>
    </source>
</evidence>
<keyword evidence="7 11" id="KW-0862">Zinc</keyword>
<dbReference type="EMBL" id="CP157483">
    <property type="protein sequence ID" value="XBO43858.1"/>
    <property type="molecule type" value="Genomic_DNA"/>
</dbReference>
<name>A0AAU7JTU1_9MICO</name>
<dbReference type="InterPro" id="IPR036390">
    <property type="entry name" value="WH_DNA-bd_sf"/>
</dbReference>
<dbReference type="Pfam" id="PF01475">
    <property type="entry name" value="FUR"/>
    <property type="match status" value="1"/>
</dbReference>
<dbReference type="GO" id="GO:1900376">
    <property type="term" value="P:regulation of secondary metabolite biosynthetic process"/>
    <property type="evidence" value="ECO:0007669"/>
    <property type="project" value="TreeGrafter"/>
</dbReference>
<evidence type="ECO:0000256" key="2">
    <source>
        <dbReference type="ARBA" id="ARBA00007957"/>
    </source>
</evidence>
<evidence type="ECO:0000256" key="1">
    <source>
        <dbReference type="ARBA" id="ARBA00004496"/>
    </source>
</evidence>
<evidence type="ECO:0000256" key="7">
    <source>
        <dbReference type="ARBA" id="ARBA00022833"/>
    </source>
</evidence>
<keyword evidence="8" id="KW-0805">Transcription regulation</keyword>
<protein>
    <submittedName>
        <fullName evidence="14">Transcriptional repressor</fullName>
    </submittedName>
</protein>
<evidence type="ECO:0000256" key="6">
    <source>
        <dbReference type="ARBA" id="ARBA00022723"/>
    </source>
</evidence>
<feature type="binding site" evidence="12">
    <location>
        <position position="93"/>
    </location>
    <ligand>
        <name>Fe cation</name>
        <dbReference type="ChEBI" id="CHEBI:24875"/>
    </ligand>
</feature>
<evidence type="ECO:0000313" key="14">
    <source>
        <dbReference type="EMBL" id="XBO43858.1"/>
    </source>
</evidence>
<feature type="binding site" evidence="12">
    <location>
        <position position="114"/>
    </location>
    <ligand>
        <name>Fe cation</name>
        <dbReference type="ChEBI" id="CHEBI:24875"/>
    </ligand>
</feature>
<comment type="similarity">
    <text evidence="2">Belongs to the Fur family.</text>
</comment>
<evidence type="ECO:0000256" key="8">
    <source>
        <dbReference type="ARBA" id="ARBA00023015"/>
    </source>
</evidence>
<dbReference type="FunFam" id="1.10.10.10:FF:000459">
    <property type="entry name" value="Ferric uptake regulation protein"/>
    <property type="match status" value="1"/>
</dbReference>
<dbReference type="RefSeq" id="WP_406831302.1">
    <property type="nucleotide sequence ID" value="NZ_CP157483.1"/>
</dbReference>
<keyword evidence="10" id="KW-0804">Transcription</keyword>
<evidence type="ECO:0000256" key="9">
    <source>
        <dbReference type="ARBA" id="ARBA00023125"/>
    </source>
</evidence>
<dbReference type="GO" id="GO:0003700">
    <property type="term" value="F:DNA-binding transcription factor activity"/>
    <property type="evidence" value="ECO:0007669"/>
    <property type="project" value="InterPro"/>
</dbReference>
<dbReference type="PANTHER" id="PTHR33202">
    <property type="entry name" value="ZINC UPTAKE REGULATION PROTEIN"/>
    <property type="match status" value="1"/>
</dbReference>
<keyword evidence="6 11" id="KW-0479">Metal-binding</keyword>
<keyword evidence="9" id="KW-0238">DNA-binding</keyword>
<dbReference type="InterPro" id="IPR036388">
    <property type="entry name" value="WH-like_DNA-bd_sf"/>
</dbReference>
<feature type="binding site" evidence="11">
    <location>
        <position position="139"/>
    </location>
    <ligand>
        <name>Zn(2+)</name>
        <dbReference type="ChEBI" id="CHEBI:29105"/>
    </ligand>
</feature>
<comment type="subunit">
    <text evidence="3">Homodimer.</text>
</comment>
<keyword evidence="5" id="KW-0678">Repressor</keyword>
<feature type="binding site" evidence="11">
    <location>
        <position position="99"/>
    </location>
    <ligand>
        <name>Zn(2+)</name>
        <dbReference type="ChEBI" id="CHEBI:29105"/>
    </ligand>
</feature>
<feature type="binding site" evidence="11">
    <location>
        <position position="102"/>
    </location>
    <ligand>
        <name>Zn(2+)</name>
        <dbReference type="ChEBI" id="CHEBI:29105"/>
    </ligand>
</feature>
<keyword evidence="4" id="KW-0963">Cytoplasm</keyword>
<dbReference type="CDD" id="cd07153">
    <property type="entry name" value="Fur_like"/>
    <property type="match status" value="1"/>
</dbReference>
<accession>A0AAU7JTU1</accession>
<evidence type="ECO:0000256" key="11">
    <source>
        <dbReference type="PIRSR" id="PIRSR602481-1"/>
    </source>
</evidence>
<dbReference type="GO" id="GO:0008270">
    <property type="term" value="F:zinc ion binding"/>
    <property type="evidence" value="ECO:0007669"/>
    <property type="project" value="TreeGrafter"/>
</dbReference>
<dbReference type="InterPro" id="IPR002481">
    <property type="entry name" value="FUR"/>
</dbReference>
<keyword evidence="12" id="KW-0408">Iron</keyword>
<dbReference type="SUPFAM" id="SSF46785">
    <property type="entry name" value="Winged helix' DNA-binding domain"/>
    <property type="match status" value="1"/>
</dbReference>
<gene>
    <name evidence="14" type="ORF">ABEG17_00570</name>
</gene>
<evidence type="ECO:0000256" key="3">
    <source>
        <dbReference type="ARBA" id="ARBA00011738"/>
    </source>
</evidence>
<feature type="region of interest" description="Disordered" evidence="13">
    <location>
        <begin position="1"/>
        <end position="23"/>
    </location>
</feature>
<dbReference type="GO" id="GO:0005829">
    <property type="term" value="C:cytosol"/>
    <property type="evidence" value="ECO:0007669"/>
    <property type="project" value="TreeGrafter"/>
</dbReference>
<feature type="binding site" evidence="11">
    <location>
        <position position="142"/>
    </location>
    <ligand>
        <name>Zn(2+)</name>
        <dbReference type="ChEBI" id="CHEBI:29105"/>
    </ligand>
</feature>
<dbReference type="GO" id="GO:0000976">
    <property type="term" value="F:transcription cis-regulatory region binding"/>
    <property type="evidence" value="ECO:0007669"/>
    <property type="project" value="TreeGrafter"/>
</dbReference>
<feature type="binding site" evidence="12">
    <location>
        <position position="131"/>
    </location>
    <ligand>
        <name>Fe cation</name>
        <dbReference type="ChEBI" id="CHEBI:24875"/>
    </ligand>
</feature>
<dbReference type="InterPro" id="IPR043135">
    <property type="entry name" value="Fur_C"/>
</dbReference>
<dbReference type="PANTHER" id="PTHR33202:SF2">
    <property type="entry name" value="FERRIC UPTAKE REGULATION PROTEIN"/>
    <property type="match status" value="1"/>
</dbReference>
<proteinExistence type="inferred from homology"/>
<evidence type="ECO:0000256" key="4">
    <source>
        <dbReference type="ARBA" id="ARBA00022490"/>
    </source>
</evidence>
<sequence>MTGVQERTPSTAPDAVEGARRPTRQRAAVAAVLADTGEFRSAQELHALLRDGGDKVGLATVYRNLQAMAADGEIDMLRTDEGEAVYRACSTGHHHHLVCRDCGRTVEVEGPTVEAWATKVSTQHGFTDVHHTLEIFGTCADCSH</sequence>
<dbReference type="Gene3D" id="3.30.1490.190">
    <property type="match status" value="1"/>
</dbReference>
<comment type="subcellular location">
    <subcellularLocation>
        <location evidence="1">Cytoplasm</location>
    </subcellularLocation>
</comment>
<reference evidence="14" key="1">
    <citation type="submission" date="2024-05" db="EMBL/GenBank/DDBJ databases">
        <authorList>
            <person name="Kim S."/>
            <person name="Heo J."/>
            <person name="Choi H."/>
            <person name="Choi Y."/>
            <person name="Kwon S.-W."/>
            <person name="Kim Y."/>
        </authorList>
    </citation>
    <scope>NUCLEOTIDE SEQUENCE</scope>
    <source>
        <strain evidence="14">KACC 23699</strain>
    </source>
</reference>